<dbReference type="PANTHER" id="PTHR43546">
    <property type="entry name" value="UPF0173 METAL-DEPENDENT HYDROLASE MJ1163-RELATED"/>
    <property type="match status" value="1"/>
</dbReference>
<feature type="domain" description="Metallo-beta-lactamase" evidence="2">
    <location>
        <begin position="55"/>
        <end position="250"/>
    </location>
</feature>
<evidence type="ECO:0000256" key="1">
    <source>
        <dbReference type="ARBA" id="ARBA00022801"/>
    </source>
</evidence>
<dbReference type="SUPFAM" id="SSF56281">
    <property type="entry name" value="Metallo-hydrolase/oxidoreductase"/>
    <property type="match status" value="1"/>
</dbReference>
<keyword evidence="4" id="KW-1185">Reference proteome</keyword>
<dbReference type="InterPro" id="IPR036866">
    <property type="entry name" value="RibonucZ/Hydroxyglut_hydro"/>
</dbReference>
<evidence type="ECO:0000313" key="4">
    <source>
        <dbReference type="Proteomes" id="UP000000757"/>
    </source>
</evidence>
<name>A0R3K9_MYCS2</name>
<dbReference type="PANTHER" id="PTHR43546:SF9">
    <property type="entry name" value="L-ASCORBATE-6-PHOSPHATE LACTONASE ULAG-RELATED"/>
    <property type="match status" value="1"/>
</dbReference>
<evidence type="ECO:0000313" key="3">
    <source>
        <dbReference type="EMBL" id="ABK71960.1"/>
    </source>
</evidence>
<accession>A0R3K9</accession>
<dbReference type="AlphaFoldDB" id="A0R3K9"/>
<dbReference type="eggNOG" id="COG2220">
    <property type="taxonomic scope" value="Bacteria"/>
</dbReference>
<dbReference type="Pfam" id="PF12706">
    <property type="entry name" value="Lactamase_B_2"/>
    <property type="match status" value="1"/>
</dbReference>
<dbReference type="GO" id="GO:0016787">
    <property type="term" value="F:hydrolase activity"/>
    <property type="evidence" value="ECO:0007669"/>
    <property type="project" value="UniProtKB-KW"/>
</dbReference>
<dbReference type="EMBL" id="CP000480">
    <property type="protein sequence ID" value="ABK71960.1"/>
    <property type="molecule type" value="Genomic_DNA"/>
</dbReference>
<sequence length="288" mass="29647">MSLAATSSGICVSFGTNLRKDQQMTCEHAPLTTRRLPFGVAVLGGPTTVVDIGGHRLICDPTFDPPTDYGYLQKLAGPAADESAVGDVDVALVSHDLHPDNLDVAGRAFALSAPVLLTTATAATRLGAPSVPLAPWTTWESPDGLAITAVPARHGPADGELNEEGFVNCEVIGFVVTAPDSPTVYLSGDNASVEIVREIRERIGGIDCAVLFAGSASVPAKFDGRPLSLTAERAAAAAEVLGSPHVVVAHQDGWAHFRQGAADTAAAFHAAGIGDRLCSAPLGHMCAI</sequence>
<reference evidence="3 4" key="1">
    <citation type="submission" date="2006-10" db="EMBL/GenBank/DDBJ databases">
        <authorList>
            <person name="Fleischmann R.D."/>
            <person name="Dodson R.J."/>
            <person name="Haft D.H."/>
            <person name="Merkel J.S."/>
            <person name="Nelson W.C."/>
            <person name="Fraser C.M."/>
        </authorList>
    </citation>
    <scope>NUCLEOTIDE SEQUENCE [LARGE SCALE GENOMIC DNA]</scope>
    <source>
        <strain evidence="4">ATCC 700084 / mc(2)155</strain>
    </source>
</reference>
<gene>
    <name evidence="3" type="ordered locus">MSMEG_5509</name>
</gene>
<proteinExistence type="predicted"/>
<dbReference type="InterPro" id="IPR050114">
    <property type="entry name" value="UPF0173_UPF0282_UlaG_hydrolase"/>
</dbReference>
<keyword evidence="1" id="KW-0378">Hydrolase</keyword>
<dbReference type="PATRIC" id="fig|246196.19.peg.5368"/>
<dbReference type="Gene3D" id="3.60.15.10">
    <property type="entry name" value="Ribonuclease Z/Hydroxyacylglutathione hydrolase-like"/>
    <property type="match status" value="1"/>
</dbReference>
<dbReference type="PaxDb" id="246196-MSMEI_5356"/>
<dbReference type="KEGG" id="msm:MSMEG_5509"/>
<organism evidence="3 4">
    <name type="scientific">Mycolicibacterium smegmatis (strain ATCC 700084 / mc(2)155)</name>
    <name type="common">Mycobacterium smegmatis</name>
    <dbReference type="NCBI Taxonomy" id="246196"/>
    <lineage>
        <taxon>Bacteria</taxon>
        <taxon>Bacillati</taxon>
        <taxon>Actinomycetota</taxon>
        <taxon>Actinomycetes</taxon>
        <taxon>Mycobacteriales</taxon>
        <taxon>Mycobacteriaceae</taxon>
        <taxon>Mycolicibacterium</taxon>
    </lineage>
</organism>
<evidence type="ECO:0000259" key="2">
    <source>
        <dbReference type="Pfam" id="PF12706"/>
    </source>
</evidence>
<dbReference type="STRING" id="246196.MSMEG_5509"/>
<dbReference type="Proteomes" id="UP000000757">
    <property type="component" value="Chromosome"/>
</dbReference>
<dbReference type="InterPro" id="IPR001279">
    <property type="entry name" value="Metallo-B-lactamas"/>
</dbReference>
<protein>
    <recommendedName>
        <fullName evidence="2">Metallo-beta-lactamase domain-containing protein</fullName>
    </recommendedName>
</protein>
<dbReference type="OrthoDB" id="3204284at2"/>